<dbReference type="InterPro" id="IPR013783">
    <property type="entry name" value="Ig-like_fold"/>
</dbReference>
<sequence>VSGSCVTIPCSFTVRDDHKNNLNSGCRALWIDEKDKNKVFTGQAEDLTQKNCTTTLYNINKEQHHGTFYFRLECDNALKYYFANPKVNIYVTGAPPALILAPPTLSVTEGESVRVQCSAPVPCLSLPPTLTWSPVLGDVQETFKKQNNAFVKVSTLNFTASHSHHEKNITCSAVYRPGGVWVGSQLTLLTLDMDYSPLSPRAGVNPPGAVPEHSNVTLKCSSEAHPPAQLYHWYNSDGVKDTLIGNSSVLNIKASKDTTAVFCEAQNDVGPERSTVTQLDILMFVMLLFYDRGVQTLSIKVHILKSFPQRKWKIIPEISAYCEFSWSSEGRHNVF</sequence>
<protein>
    <recommendedName>
        <fullName evidence="4">Ig-like domain-containing protein</fullName>
    </recommendedName>
</protein>
<dbReference type="Gene3D" id="2.60.40.10">
    <property type="entry name" value="Immunoglobulins"/>
    <property type="match status" value="3"/>
</dbReference>
<dbReference type="PANTHER" id="PTHR46484:SF8">
    <property type="entry name" value="B-CELL RECEPTOR CD22-LIKE-RELATED"/>
    <property type="match status" value="1"/>
</dbReference>
<feature type="domain" description="Ig-like" evidence="4">
    <location>
        <begin position="96"/>
        <end position="187"/>
    </location>
</feature>
<dbReference type="Pfam" id="PF13927">
    <property type="entry name" value="Ig_3"/>
    <property type="match status" value="1"/>
</dbReference>
<dbReference type="Ensembl" id="ENSNMLT00000016710.1">
    <property type="protein sequence ID" value="ENSNMLP00000014870.1"/>
    <property type="gene ID" value="ENSNMLG00000009891.1"/>
</dbReference>
<dbReference type="SUPFAM" id="SSF48726">
    <property type="entry name" value="Immunoglobulin"/>
    <property type="match status" value="2"/>
</dbReference>
<evidence type="ECO:0000259" key="4">
    <source>
        <dbReference type="PROSITE" id="PS50835"/>
    </source>
</evidence>
<feature type="domain" description="Ig-like" evidence="4">
    <location>
        <begin position="200"/>
        <end position="277"/>
    </location>
</feature>
<dbReference type="PANTHER" id="PTHR46484">
    <property type="entry name" value="SI:CH211-171H4.5-RELATED"/>
    <property type="match status" value="1"/>
</dbReference>
<keyword evidence="6" id="KW-1185">Reference proteome</keyword>
<accession>A0A8C6WKX4</accession>
<evidence type="ECO:0000256" key="2">
    <source>
        <dbReference type="ARBA" id="ARBA00023136"/>
    </source>
</evidence>
<dbReference type="Proteomes" id="UP000694523">
    <property type="component" value="Unplaced"/>
</dbReference>
<keyword evidence="3" id="KW-1015">Disulfide bond</keyword>
<dbReference type="PROSITE" id="PS50835">
    <property type="entry name" value="IG_LIKE"/>
    <property type="match status" value="2"/>
</dbReference>
<reference evidence="5" key="1">
    <citation type="submission" date="2025-08" db="UniProtKB">
        <authorList>
            <consortium name="Ensembl"/>
        </authorList>
    </citation>
    <scope>IDENTIFICATION</scope>
</reference>
<dbReference type="AlphaFoldDB" id="A0A8C6WKX4"/>
<evidence type="ECO:0000313" key="5">
    <source>
        <dbReference type="Ensembl" id="ENSNMLP00000014870.1"/>
    </source>
</evidence>
<organism evidence="5 6">
    <name type="scientific">Neogobius melanostomus</name>
    <name type="common">round goby</name>
    <dbReference type="NCBI Taxonomy" id="47308"/>
    <lineage>
        <taxon>Eukaryota</taxon>
        <taxon>Metazoa</taxon>
        <taxon>Chordata</taxon>
        <taxon>Craniata</taxon>
        <taxon>Vertebrata</taxon>
        <taxon>Euteleostomi</taxon>
        <taxon>Actinopterygii</taxon>
        <taxon>Neopterygii</taxon>
        <taxon>Teleostei</taxon>
        <taxon>Neoteleostei</taxon>
        <taxon>Acanthomorphata</taxon>
        <taxon>Gobiaria</taxon>
        <taxon>Gobiiformes</taxon>
        <taxon>Gobioidei</taxon>
        <taxon>Gobiidae</taxon>
        <taxon>Benthophilinae</taxon>
        <taxon>Neogobiini</taxon>
        <taxon>Neogobius</taxon>
    </lineage>
</organism>
<dbReference type="InterPro" id="IPR013162">
    <property type="entry name" value="CD80_C2-set"/>
</dbReference>
<comment type="subcellular location">
    <subcellularLocation>
        <location evidence="1">Membrane</location>
        <topology evidence="1">Single-pass membrane protein</topology>
    </subcellularLocation>
</comment>
<proteinExistence type="predicted"/>
<dbReference type="GO" id="GO:0016020">
    <property type="term" value="C:membrane"/>
    <property type="evidence" value="ECO:0007669"/>
    <property type="project" value="UniProtKB-SubCell"/>
</dbReference>
<reference evidence="5" key="2">
    <citation type="submission" date="2025-09" db="UniProtKB">
        <authorList>
            <consortium name="Ensembl"/>
        </authorList>
    </citation>
    <scope>IDENTIFICATION</scope>
</reference>
<keyword evidence="2" id="KW-0472">Membrane</keyword>
<name>A0A8C6WKX4_9GOBI</name>
<dbReference type="SMART" id="SM00409">
    <property type="entry name" value="IG"/>
    <property type="match status" value="2"/>
</dbReference>
<dbReference type="InterPro" id="IPR007110">
    <property type="entry name" value="Ig-like_dom"/>
</dbReference>
<evidence type="ECO:0000256" key="3">
    <source>
        <dbReference type="ARBA" id="ARBA00023157"/>
    </source>
</evidence>
<dbReference type="InterPro" id="IPR003599">
    <property type="entry name" value="Ig_sub"/>
</dbReference>
<evidence type="ECO:0000313" key="6">
    <source>
        <dbReference type="Proteomes" id="UP000694523"/>
    </source>
</evidence>
<evidence type="ECO:0000256" key="1">
    <source>
        <dbReference type="ARBA" id="ARBA00004167"/>
    </source>
</evidence>
<dbReference type="Pfam" id="PF08205">
    <property type="entry name" value="C2-set_2"/>
    <property type="match status" value="1"/>
</dbReference>
<dbReference type="InterPro" id="IPR036179">
    <property type="entry name" value="Ig-like_dom_sf"/>
</dbReference>